<dbReference type="AlphaFoldDB" id="A0A922LYS6"/>
<reference evidence="3" key="2">
    <citation type="journal article" date="2019" name="Gigascience">
        <title>High-quality Schistosoma haematobium genome achieved by single-molecule and long-range sequencing.</title>
        <authorList>
            <person name="Stroehlein A.J."/>
            <person name="Korhonen P.K."/>
            <person name="Chong T.M."/>
            <person name="Lim Y.L."/>
            <person name="Chan K.G."/>
            <person name="Webster B."/>
            <person name="Rollinson D."/>
            <person name="Brindley P.J."/>
            <person name="Gasser R.B."/>
            <person name="Young N.D."/>
        </authorList>
    </citation>
    <scope>NUCLEOTIDE SEQUENCE</scope>
</reference>
<dbReference type="KEGG" id="shx:MS3_00002173"/>
<keyword evidence="4" id="KW-1185">Reference proteome</keyword>
<reference evidence="3" key="4">
    <citation type="journal article" date="2022" name="PLoS Pathog.">
        <title>Chromosome-level genome of Schistosoma haematobium underpins genome-wide explorations of molecular variation.</title>
        <authorList>
            <person name="Stroehlein A.J."/>
            <person name="Korhonen P.K."/>
            <person name="Lee V.V."/>
            <person name="Ralph S.A."/>
            <person name="Mentink-Kane M."/>
            <person name="You H."/>
            <person name="McManus D.P."/>
            <person name="Tchuente L.T."/>
            <person name="Stothard J.R."/>
            <person name="Kaur P."/>
            <person name="Dudchenko O."/>
            <person name="Aiden E.L."/>
            <person name="Yang B."/>
            <person name="Yang H."/>
            <person name="Emery A.M."/>
            <person name="Webster B.L."/>
            <person name="Brindley P.J."/>
            <person name="Rollinson D."/>
            <person name="Chang B.C.H."/>
            <person name="Gasser R.B."/>
            <person name="Young N.D."/>
        </authorList>
    </citation>
    <scope>NUCLEOTIDE SEQUENCE</scope>
</reference>
<dbReference type="GeneID" id="24594766"/>
<dbReference type="CTD" id="24594766"/>
<dbReference type="RefSeq" id="XP_012798806.3">
    <property type="nucleotide sequence ID" value="XM_012943352.3"/>
</dbReference>
<accession>A0A922LYS6</accession>
<gene>
    <name evidence="3" type="ORF">MS3_00002173</name>
</gene>
<name>A0A922LYS6_SCHHA</name>
<evidence type="ECO:0000313" key="3">
    <source>
        <dbReference type="EMBL" id="KAH9596517.1"/>
    </source>
</evidence>
<dbReference type="EMBL" id="AMPZ03000001">
    <property type="protein sequence ID" value="KAH9596517.1"/>
    <property type="molecule type" value="Genomic_DNA"/>
</dbReference>
<comment type="caution">
    <text evidence="3">The sequence shown here is derived from an EMBL/GenBank/DDBJ whole genome shotgun (WGS) entry which is preliminary data.</text>
</comment>
<evidence type="ECO:0000256" key="1">
    <source>
        <dbReference type="SAM" id="MobiDB-lite"/>
    </source>
</evidence>
<feature type="region of interest" description="Disordered" evidence="1">
    <location>
        <begin position="374"/>
        <end position="405"/>
    </location>
</feature>
<feature type="transmembrane region" description="Helical" evidence="2">
    <location>
        <begin position="147"/>
        <end position="170"/>
    </location>
</feature>
<reference evidence="3" key="3">
    <citation type="submission" date="2021-06" db="EMBL/GenBank/DDBJ databases">
        <title>Chromosome-level genome assembly for S. haematobium.</title>
        <authorList>
            <person name="Stroehlein A.J."/>
        </authorList>
    </citation>
    <scope>NUCLEOTIDE SEQUENCE</scope>
</reference>
<protein>
    <submittedName>
        <fullName evidence="3">Uncharacterized protein</fullName>
    </submittedName>
</protein>
<reference evidence="3" key="1">
    <citation type="journal article" date="2012" name="Nat. Genet.">
        <title>Whole-genome sequence of Schistosoma haematobium.</title>
        <authorList>
            <person name="Young N.D."/>
            <person name="Jex A.R."/>
            <person name="Li B."/>
            <person name="Liu S."/>
            <person name="Yang L."/>
            <person name="Xiong Z."/>
            <person name="Li Y."/>
            <person name="Cantacessi C."/>
            <person name="Hall R.S."/>
            <person name="Xu X."/>
            <person name="Chen F."/>
            <person name="Wu X."/>
            <person name="Zerlotini A."/>
            <person name="Oliveira G."/>
            <person name="Hofmann A."/>
            <person name="Zhang G."/>
            <person name="Fang X."/>
            <person name="Kang Y."/>
            <person name="Campbell B.E."/>
            <person name="Loukas A."/>
            <person name="Ranganathan S."/>
            <person name="Rollinson D."/>
            <person name="Rinaldi G."/>
            <person name="Brindley P.J."/>
            <person name="Yang H."/>
            <person name="Wang J."/>
            <person name="Wang J."/>
            <person name="Gasser R.B."/>
        </authorList>
    </citation>
    <scope>NUCLEOTIDE SEQUENCE</scope>
</reference>
<evidence type="ECO:0000256" key="2">
    <source>
        <dbReference type="SAM" id="Phobius"/>
    </source>
</evidence>
<dbReference type="Proteomes" id="UP000471633">
    <property type="component" value="Unassembled WGS sequence"/>
</dbReference>
<evidence type="ECO:0000313" key="4">
    <source>
        <dbReference type="Proteomes" id="UP000471633"/>
    </source>
</evidence>
<keyword evidence="2" id="KW-1133">Transmembrane helix</keyword>
<sequence>MSSPPNHTNPPHMMDAVTIKEFDVFVLLKKFDIDRSMAPDEIHPSLSVSQVRLSKDWKNAVVSLVFKRDCSEEVTYLDENLILSEKQHGFRTGYLCLTNLLVTRKIWCALKDENGVGENLLLLIRDFLVGLQHRVRLDSKLSSWKTVLVRVFQSTVLGLVLFLLCLWRAIKSKGDNLLFLTDLEKLSEWSQIWQLTATKLIPGIEKLLYNVPSVKLNLLSLSRRRTRGKLNDLRALIGRDGTGMYNGRGSPHRYHWNPCSPSPNRDPLYRGRFNSHSRSPITSTPPFGSGRFPRCPQDSLVCWSPPVGCPSYYVDSPPARYGSPNFNQPSYHRTFDSPANSYASHSPFMSNCNPSMNIHSGSISSSSLISTQDDSSWKYGTSQHNSSAFDISSRSPRNSNRKFNENNRPFKNWIASSLSDPWEGMKLVRTPHSGYLVDKPPAQRHTVLFAPHERRRRLEVDDDEAVTISPTKQLQRVCSN</sequence>
<organism evidence="3 4">
    <name type="scientific">Schistosoma haematobium</name>
    <name type="common">Blood fluke</name>
    <dbReference type="NCBI Taxonomy" id="6185"/>
    <lineage>
        <taxon>Eukaryota</taxon>
        <taxon>Metazoa</taxon>
        <taxon>Spiralia</taxon>
        <taxon>Lophotrochozoa</taxon>
        <taxon>Platyhelminthes</taxon>
        <taxon>Trematoda</taxon>
        <taxon>Digenea</taxon>
        <taxon>Strigeidida</taxon>
        <taxon>Schistosomatoidea</taxon>
        <taxon>Schistosomatidae</taxon>
        <taxon>Schistosoma</taxon>
    </lineage>
</organism>
<feature type="compositionally biased region" description="Polar residues" evidence="1">
    <location>
        <begin position="378"/>
        <end position="398"/>
    </location>
</feature>
<keyword evidence="2" id="KW-0812">Transmembrane</keyword>
<keyword evidence="2" id="KW-0472">Membrane</keyword>
<proteinExistence type="predicted"/>